<dbReference type="KEGG" id="fas:105267868"/>
<keyword evidence="1" id="KW-0472">Membrane</keyword>
<feature type="transmembrane region" description="Helical" evidence="1">
    <location>
        <begin position="203"/>
        <end position="222"/>
    </location>
</feature>
<name>A0A9R1T9H2_9HYME</name>
<protein>
    <submittedName>
        <fullName evidence="3 4 5 6">Transmembrane protein 177</fullName>
    </submittedName>
</protein>
<dbReference type="RefSeq" id="XP_011305305.1">
    <property type="nucleotide sequence ID" value="XM_011307003.1"/>
</dbReference>
<dbReference type="RefSeq" id="XP_011305299.1">
    <property type="nucleotide sequence ID" value="XM_011306997.1"/>
</dbReference>
<proteinExistence type="predicted"/>
<dbReference type="GO" id="GO:0016020">
    <property type="term" value="C:membrane"/>
    <property type="evidence" value="ECO:0007669"/>
    <property type="project" value="TreeGrafter"/>
</dbReference>
<organism evidence="2 6">
    <name type="scientific">Fopius arisanus</name>
    <dbReference type="NCBI Taxonomy" id="64838"/>
    <lineage>
        <taxon>Eukaryota</taxon>
        <taxon>Metazoa</taxon>
        <taxon>Ecdysozoa</taxon>
        <taxon>Arthropoda</taxon>
        <taxon>Hexapoda</taxon>
        <taxon>Insecta</taxon>
        <taxon>Pterygota</taxon>
        <taxon>Neoptera</taxon>
        <taxon>Endopterygota</taxon>
        <taxon>Hymenoptera</taxon>
        <taxon>Apocrita</taxon>
        <taxon>Ichneumonoidea</taxon>
        <taxon>Braconidae</taxon>
        <taxon>Opiinae</taxon>
        <taxon>Fopius</taxon>
    </lineage>
</organism>
<evidence type="ECO:0000313" key="5">
    <source>
        <dbReference type="RefSeq" id="XP_011305304.1"/>
    </source>
</evidence>
<keyword evidence="1" id="KW-1133">Transmembrane helix</keyword>
<dbReference type="PROSITE" id="PS51257">
    <property type="entry name" value="PROKAR_LIPOPROTEIN"/>
    <property type="match status" value="1"/>
</dbReference>
<reference evidence="3 4" key="1">
    <citation type="submission" date="2025-04" db="UniProtKB">
        <authorList>
            <consortium name="RefSeq"/>
        </authorList>
    </citation>
    <scope>IDENTIFICATION</scope>
    <source>
        <strain evidence="3 4">USDA-PBARC FA_bdor</strain>
        <tissue evidence="3 4">Whole organism</tissue>
    </source>
</reference>
<dbReference type="OrthoDB" id="110174at2759"/>
<accession>A0A9R1T8E3</accession>
<dbReference type="Proteomes" id="UP000694866">
    <property type="component" value="Unplaced"/>
</dbReference>
<accession>A0A9R1T9R3</accession>
<evidence type="ECO:0000313" key="2">
    <source>
        <dbReference type="Proteomes" id="UP000694866"/>
    </source>
</evidence>
<keyword evidence="1 3" id="KW-0812">Transmembrane</keyword>
<dbReference type="GeneID" id="105267865"/>
<accession>A0A9R1T9K4</accession>
<sequence>MASRLAWFLTRTGRTFVAVSATAACVTTSLATYLPHTFMLNQYRDLVAMRKNNDPFEVPPKLQSLFSSVLDDLSFDDYYRLLSKSFMVFGFDVYHMGSLSARTGTYIGFPINFTYDSTSAVKKNDIFMNEEPINWNREDAKQLLESLILSDDAKKYAMAREVLMTKSNQILWHSINSGMLTAGCYGFTSKANASLDLYTRPRALRVILYTLSCLFFWGVWCMQKDSLIRFYESRADEHLAQLGDNYIRGGIEYYDKILQRNKALKTLGGPQGAKTFNTDGDETFLFRQKHLPITHRKEFLEKKLKEKSQMSEVEKVEEIVGNAVN</sequence>
<dbReference type="AlphaFoldDB" id="A0A9R1T9H2"/>
<evidence type="ECO:0000313" key="3">
    <source>
        <dbReference type="RefSeq" id="XP_011305299.1"/>
    </source>
</evidence>
<dbReference type="RefSeq" id="XP_011305300.1">
    <property type="nucleotide sequence ID" value="XM_011306998.1"/>
</dbReference>
<gene>
    <name evidence="5 6" type="primary">LOC105267868</name>
    <name evidence="3 4" type="synonym">LOC105267865</name>
</gene>
<dbReference type="PANTHER" id="PTHR21824">
    <property type="entry name" value="TRANSMEMBRANE PROTEIN 177"/>
    <property type="match status" value="1"/>
</dbReference>
<dbReference type="PANTHER" id="PTHR21824:SF4">
    <property type="entry name" value="TRANSMEMBRANE PROTEIN 177"/>
    <property type="match status" value="1"/>
</dbReference>
<dbReference type="KEGG" id="fas:105267865"/>
<accession>A0A9R1T9H2</accession>
<dbReference type="GeneID" id="105267868"/>
<keyword evidence="2" id="KW-1185">Reference proteome</keyword>
<dbReference type="InterPro" id="IPR026620">
    <property type="entry name" value="TMEM177"/>
</dbReference>
<evidence type="ECO:0000313" key="6">
    <source>
        <dbReference type="RefSeq" id="XP_011305305.1"/>
    </source>
</evidence>
<dbReference type="RefSeq" id="XP_011305304.1">
    <property type="nucleotide sequence ID" value="XM_011307002.1"/>
</dbReference>
<evidence type="ECO:0000313" key="4">
    <source>
        <dbReference type="RefSeq" id="XP_011305300.1"/>
    </source>
</evidence>
<evidence type="ECO:0000256" key="1">
    <source>
        <dbReference type="SAM" id="Phobius"/>
    </source>
</evidence>